<reference evidence="1" key="2">
    <citation type="submission" date="2021-09" db="EMBL/GenBank/DDBJ databases">
        <authorList>
            <person name="Jia N."/>
            <person name="Wang J."/>
            <person name="Shi W."/>
            <person name="Du L."/>
            <person name="Sun Y."/>
            <person name="Zhan W."/>
            <person name="Jiang J."/>
            <person name="Wang Q."/>
            <person name="Zhang B."/>
            <person name="Ji P."/>
            <person name="Sakyi L.B."/>
            <person name="Cui X."/>
            <person name="Yuan T."/>
            <person name="Jiang B."/>
            <person name="Yang W."/>
            <person name="Lam T.T.-Y."/>
            <person name="Chang Q."/>
            <person name="Ding S."/>
            <person name="Wang X."/>
            <person name="Zhu J."/>
            <person name="Ruan X."/>
            <person name="Zhao L."/>
            <person name="Wei J."/>
            <person name="Que T."/>
            <person name="Du C."/>
            <person name="Cheng J."/>
            <person name="Dai P."/>
            <person name="Han X."/>
            <person name="Huang E."/>
            <person name="Gao Y."/>
            <person name="Liu J."/>
            <person name="Shao H."/>
            <person name="Ye R."/>
            <person name="Li L."/>
            <person name="Wei W."/>
            <person name="Wang X."/>
            <person name="Wang C."/>
            <person name="Huo Q."/>
            <person name="Li W."/>
            <person name="Guo W."/>
            <person name="Chen H."/>
            <person name="Chen S."/>
            <person name="Zhou L."/>
            <person name="Zhou L."/>
            <person name="Ni X."/>
            <person name="Tian J."/>
            <person name="Zhou Y."/>
            <person name="Sheng Y."/>
            <person name="Liu T."/>
            <person name="Pan Y."/>
            <person name="Xia L."/>
            <person name="Li J."/>
            <person name="Zhao F."/>
            <person name="Cao W."/>
        </authorList>
    </citation>
    <scope>NUCLEOTIDE SEQUENCE</scope>
    <source>
        <strain evidence="1">Rsan-2018</strain>
        <tissue evidence="1">Larvae</tissue>
    </source>
</reference>
<evidence type="ECO:0000313" key="1">
    <source>
        <dbReference type="EMBL" id="KAH7943393.1"/>
    </source>
</evidence>
<gene>
    <name evidence="1" type="ORF">HPB52_007796</name>
</gene>
<accession>A0A9D4PIW3</accession>
<dbReference type="Proteomes" id="UP000821837">
    <property type="component" value="Unassembled WGS sequence"/>
</dbReference>
<comment type="caution">
    <text evidence="1">The sequence shown here is derived from an EMBL/GenBank/DDBJ whole genome shotgun (WGS) entry which is preliminary data.</text>
</comment>
<protein>
    <submittedName>
        <fullName evidence="1">Uncharacterized protein</fullName>
    </submittedName>
</protein>
<evidence type="ECO:0000313" key="2">
    <source>
        <dbReference type="Proteomes" id="UP000821837"/>
    </source>
</evidence>
<organism evidence="1 2">
    <name type="scientific">Rhipicephalus sanguineus</name>
    <name type="common">Brown dog tick</name>
    <name type="synonym">Ixodes sanguineus</name>
    <dbReference type="NCBI Taxonomy" id="34632"/>
    <lineage>
        <taxon>Eukaryota</taxon>
        <taxon>Metazoa</taxon>
        <taxon>Ecdysozoa</taxon>
        <taxon>Arthropoda</taxon>
        <taxon>Chelicerata</taxon>
        <taxon>Arachnida</taxon>
        <taxon>Acari</taxon>
        <taxon>Parasitiformes</taxon>
        <taxon>Ixodida</taxon>
        <taxon>Ixodoidea</taxon>
        <taxon>Ixodidae</taxon>
        <taxon>Rhipicephalinae</taxon>
        <taxon>Rhipicephalus</taxon>
        <taxon>Rhipicephalus</taxon>
    </lineage>
</organism>
<dbReference type="AlphaFoldDB" id="A0A9D4PIW3"/>
<dbReference type="EMBL" id="JABSTV010001253">
    <property type="protein sequence ID" value="KAH7943393.1"/>
    <property type="molecule type" value="Genomic_DNA"/>
</dbReference>
<name>A0A9D4PIW3_RHISA</name>
<reference evidence="1" key="1">
    <citation type="journal article" date="2020" name="Cell">
        <title>Large-Scale Comparative Analyses of Tick Genomes Elucidate Their Genetic Diversity and Vector Capacities.</title>
        <authorList>
            <consortium name="Tick Genome and Microbiome Consortium (TIGMIC)"/>
            <person name="Jia N."/>
            <person name="Wang J."/>
            <person name="Shi W."/>
            <person name="Du L."/>
            <person name="Sun Y."/>
            <person name="Zhan W."/>
            <person name="Jiang J.F."/>
            <person name="Wang Q."/>
            <person name="Zhang B."/>
            <person name="Ji P."/>
            <person name="Bell-Sakyi L."/>
            <person name="Cui X.M."/>
            <person name="Yuan T.T."/>
            <person name="Jiang B.G."/>
            <person name="Yang W.F."/>
            <person name="Lam T.T."/>
            <person name="Chang Q.C."/>
            <person name="Ding S.J."/>
            <person name="Wang X.J."/>
            <person name="Zhu J.G."/>
            <person name="Ruan X.D."/>
            <person name="Zhao L."/>
            <person name="Wei J.T."/>
            <person name="Ye R.Z."/>
            <person name="Que T.C."/>
            <person name="Du C.H."/>
            <person name="Zhou Y.H."/>
            <person name="Cheng J.X."/>
            <person name="Dai P.F."/>
            <person name="Guo W.B."/>
            <person name="Han X.H."/>
            <person name="Huang E.J."/>
            <person name="Li L.F."/>
            <person name="Wei W."/>
            <person name="Gao Y.C."/>
            <person name="Liu J.Z."/>
            <person name="Shao H.Z."/>
            <person name="Wang X."/>
            <person name="Wang C.C."/>
            <person name="Yang T.C."/>
            <person name="Huo Q.B."/>
            <person name="Li W."/>
            <person name="Chen H.Y."/>
            <person name="Chen S.E."/>
            <person name="Zhou L.G."/>
            <person name="Ni X.B."/>
            <person name="Tian J.H."/>
            <person name="Sheng Y."/>
            <person name="Liu T."/>
            <person name="Pan Y.S."/>
            <person name="Xia L.Y."/>
            <person name="Li J."/>
            <person name="Zhao F."/>
            <person name="Cao W.C."/>
        </authorList>
    </citation>
    <scope>NUCLEOTIDE SEQUENCE</scope>
    <source>
        <strain evidence="1">Rsan-2018</strain>
    </source>
</reference>
<keyword evidence="2" id="KW-1185">Reference proteome</keyword>
<proteinExistence type="predicted"/>
<sequence length="292" mass="33078">MAYSREYEDYMQRSCESPVPPIVPGVETMCAALTNSRCALEKLHLVFYVVGTACMNRLVQKLLCANRSLVELTVEEWQNVSVSVDAERVHTDLAIIETCGKTGSGLYFSRYFTFDLIAHSLRFGHRADVDDSLSSVANKYYLRLTSLDIATYQGGRSFAGNLVKLMERCLLTRLNVRLDARAVMYVMPHVPKQLSSLSLFMIAVEGFECFEPVLTLTLTQLVKLKLQVYVDEALVECFVRQLAAQIPRNYRLFKGVNYVRRRYFAQSTMPSEVFTETTTWGTPGGDVPEREA</sequence>